<dbReference type="PANTHER" id="PTHR24264">
    <property type="entry name" value="TRYPSIN-RELATED"/>
    <property type="match status" value="1"/>
</dbReference>
<name>A0A553Q5I4_9TELE</name>
<dbReference type="InterPro" id="IPR043504">
    <property type="entry name" value="Peptidase_S1_PA_chymotrypsin"/>
</dbReference>
<evidence type="ECO:0000256" key="9">
    <source>
        <dbReference type="ARBA" id="ARBA00038868"/>
    </source>
</evidence>
<dbReference type="InterPro" id="IPR036943">
    <property type="entry name" value="FN_type2_sf"/>
</dbReference>
<dbReference type="PROSITE" id="PS00135">
    <property type="entry name" value="TRYPSIN_SER"/>
    <property type="match status" value="1"/>
</dbReference>
<dbReference type="FunFam" id="2.40.10.10:FF:000053">
    <property type="entry name" value="Neurotrypsin"/>
    <property type="match status" value="1"/>
</dbReference>
<evidence type="ECO:0000256" key="1">
    <source>
        <dbReference type="ARBA" id="ARBA00004239"/>
    </source>
</evidence>
<feature type="domain" description="EGF-like" evidence="14">
    <location>
        <begin position="131"/>
        <end position="169"/>
    </location>
</feature>
<dbReference type="SUPFAM" id="SSF50494">
    <property type="entry name" value="Trypsin-like serine proteases"/>
    <property type="match status" value="1"/>
</dbReference>
<comment type="catalytic activity">
    <reaction evidence="8">
        <text>Preferential cleavage: Arg-|-Xaa, Lys-|-Xaa.</text>
        <dbReference type="EC" id="3.4.21.4"/>
    </reaction>
</comment>
<evidence type="ECO:0000256" key="4">
    <source>
        <dbReference type="ARBA" id="ARBA00022801"/>
    </source>
</evidence>
<dbReference type="EMBL" id="SRMA01026310">
    <property type="protein sequence ID" value="TRY85183.1"/>
    <property type="molecule type" value="Genomic_DNA"/>
</dbReference>
<evidence type="ECO:0000259" key="16">
    <source>
        <dbReference type="PROSITE" id="PS51092"/>
    </source>
</evidence>
<keyword evidence="18" id="KW-1185">Reference proteome</keyword>
<dbReference type="Proteomes" id="UP000316079">
    <property type="component" value="Unassembled WGS sequence"/>
</dbReference>
<evidence type="ECO:0000256" key="11">
    <source>
        <dbReference type="PROSITE-ProRule" id="PRU00479"/>
    </source>
</evidence>
<dbReference type="SMART" id="SM00020">
    <property type="entry name" value="Tryp_SPc"/>
    <property type="match status" value="1"/>
</dbReference>
<keyword evidence="13" id="KW-0732">Signal</keyword>
<dbReference type="PROSITE" id="PS51092">
    <property type="entry name" value="FN2_2"/>
    <property type="match status" value="1"/>
</dbReference>
<dbReference type="InterPro" id="IPR001254">
    <property type="entry name" value="Trypsin_dom"/>
</dbReference>
<feature type="chain" id="PRO_5044617437" description="trypsin" evidence="13">
    <location>
        <begin position="30"/>
        <end position="469"/>
    </location>
</feature>
<dbReference type="InterPro" id="IPR033116">
    <property type="entry name" value="TRYPSIN_SER"/>
</dbReference>
<dbReference type="InterPro" id="IPR000083">
    <property type="entry name" value="Fibronectin_type1"/>
</dbReference>
<keyword evidence="7" id="KW-0325">Glycoprotein</keyword>
<dbReference type="PROSITE" id="PS01253">
    <property type="entry name" value="FN1_1"/>
    <property type="match status" value="1"/>
</dbReference>
<feature type="domain" description="Fibronectin type-II" evidence="16">
    <location>
        <begin position="37"/>
        <end position="83"/>
    </location>
</feature>
<dbReference type="OrthoDB" id="9925451at2759"/>
<dbReference type="InterPro" id="IPR013806">
    <property type="entry name" value="Kringle-like"/>
</dbReference>
<accession>A0A553Q5I4</accession>
<feature type="disulfide bond" evidence="10">
    <location>
        <begin position="159"/>
        <end position="168"/>
    </location>
</feature>
<evidence type="ECO:0000256" key="7">
    <source>
        <dbReference type="ARBA" id="ARBA00023180"/>
    </source>
</evidence>
<keyword evidence="3" id="KW-0677">Repeat</keyword>
<feature type="domain" description="Peptidase S1" evidence="15">
    <location>
        <begin position="212"/>
        <end position="438"/>
    </location>
</feature>
<dbReference type="SUPFAM" id="SSF57440">
    <property type="entry name" value="Kringle-like"/>
    <property type="match status" value="1"/>
</dbReference>
<dbReference type="PANTHER" id="PTHR24264:SF43">
    <property type="entry name" value="HEPATOCYTE GROWTH FACTOR ACTIVATOR"/>
    <property type="match status" value="1"/>
</dbReference>
<keyword evidence="4" id="KW-0378">Hydrolase</keyword>
<feature type="disulfide bond" evidence="10">
    <location>
        <begin position="140"/>
        <end position="157"/>
    </location>
</feature>
<proteinExistence type="predicted"/>
<dbReference type="PRINTS" id="PR00722">
    <property type="entry name" value="CHYMOTRYPSIN"/>
</dbReference>
<evidence type="ECO:0000313" key="17">
    <source>
        <dbReference type="EMBL" id="TRY85184.1"/>
    </source>
</evidence>
<dbReference type="CDD" id="cd00062">
    <property type="entry name" value="FN2"/>
    <property type="match status" value="1"/>
</dbReference>
<dbReference type="InterPro" id="IPR000562">
    <property type="entry name" value="FN_type2_dom"/>
</dbReference>
<gene>
    <name evidence="17" type="ORF">DNTS_030943</name>
</gene>
<dbReference type="Pfam" id="PF00089">
    <property type="entry name" value="Trypsin"/>
    <property type="match status" value="1"/>
</dbReference>
<evidence type="ECO:0000313" key="18">
    <source>
        <dbReference type="Proteomes" id="UP000316079"/>
    </source>
</evidence>
<dbReference type="Gene3D" id="2.10.25.10">
    <property type="entry name" value="Laminin"/>
    <property type="match status" value="1"/>
</dbReference>
<feature type="region of interest" description="Disordered" evidence="12">
    <location>
        <begin position="178"/>
        <end position="203"/>
    </location>
</feature>
<dbReference type="InterPro" id="IPR001314">
    <property type="entry name" value="Peptidase_S1A"/>
</dbReference>
<keyword evidence="6 10" id="KW-1015">Disulfide bond</keyword>
<reference evidence="17 18" key="1">
    <citation type="journal article" date="2019" name="Sci. Data">
        <title>Hybrid genome assembly and annotation of Danionella translucida.</title>
        <authorList>
            <person name="Kadobianskyi M."/>
            <person name="Schulze L."/>
            <person name="Schuelke M."/>
            <person name="Judkewitz B."/>
        </authorList>
    </citation>
    <scope>NUCLEOTIDE SEQUENCE [LARGE SCALE GENOMIC DNA]</scope>
    <source>
        <strain evidence="17 18">Bolton</strain>
    </source>
</reference>
<dbReference type="PROSITE" id="PS00022">
    <property type="entry name" value="EGF_1"/>
    <property type="match status" value="1"/>
</dbReference>
<evidence type="ECO:0000259" key="14">
    <source>
        <dbReference type="PROSITE" id="PS50026"/>
    </source>
</evidence>
<dbReference type="PROSITE" id="PS50026">
    <property type="entry name" value="EGF_3"/>
    <property type="match status" value="1"/>
</dbReference>
<dbReference type="SUPFAM" id="SSF57196">
    <property type="entry name" value="EGF/Laminin"/>
    <property type="match status" value="1"/>
</dbReference>
<dbReference type="GO" id="GO:0004252">
    <property type="term" value="F:serine-type endopeptidase activity"/>
    <property type="evidence" value="ECO:0007669"/>
    <property type="project" value="UniProtKB-EC"/>
</dbReference>
<dbReference type="EC" id="3.4.21.4" evidence="9"/>
<comment type="subcellular location">
    <subcellularLocation>
        <location evidence="1">Secreted</location>
        <location evidence="1">Extracellular space</location>
    </subcellularLocation>
</comment>
<feature type="compositionally biased region" description="Low complexity" evidence="12">
    <location>
        <begin position="178"/>
        <end position="196"/>
    </location>
</feature>
<dbReference type="CDD" id="cd00190">
    <property type="entry name" value="Tryp_SPc"/>
    <property type="match status" value="1"/>
</dbReference>
<dbReference type="GO" id="GO:0031638">
    <property type="term" value="P:zymogen activation"/>
    <property type="evidence" value="ECO:0007669"/>
    <property type="project" value="TreeGrafter"/>
</dbReference>
<dbReference type="InterPro" id="IPR009003">
    <property type="entry name" value="Peptidase_S1_PA"/>
</dbReference>
<dbReference type="PROSITE" id="PS01186">
    <property type="entry name" value="EGF_2"/>
    <property type="match status" value="1"/>
</dbReference>
<dbReference type="AlphaFoldDB" id="A0A553Q5I4"/>
<comment type="caution">
    <text evidence="17">The sequence shown here is derived from an EMBL/GenBank/DDBJ whole genome shotgun (WGS) entry which is preliminary data.</text>
</comment>
<organism evidence="17 18">
    <name type="scientific">Danionella cerebrum</name>
    <dbReference type="NCBI Taxonomy" id="2873325"/>
    <lineage>
        <taxon>Eukaryota</taxon>
        <taxon>Metazoa</taxon>
        <taxon>Chordata</taxon>
        <taxon>Craniata</taxon>
        <taxon>Vertebrata</taxon>
        <taxon>Euteleostomi</taxon>
        <taxon>Actinopterygii</taxon>
        <taxon>Neopterygii</taxon>
        <taxon>Teleostei</taxon>
        <taxon>Ostariophysi</taxon>
        <taxon>Cypriniformes</taxon>
        <taxon>Danionidae</taxon>
        <taxon>Danioninae</taxon>
        <taxon>Danionella</taxon>
    </lineage>
</organism>
<dbReference type="Pfam" id="PF00040">
    <property type="entry name" value="fn2"/>
    <property type="match status" value="1"/>
</dbReference>
<dbReference type="GO" id="GO:0005615">
    <property type="term" value="C:extracellular space"/>
    <property type="evidence" value="ECO:0007669"/>
    <property type="project" value="TreeGrafter"/>
</dbReference>
<dbReference type="Gene3D" id="2.40.10.10">
    <property type="entry name" value="Trypsin-like serine proteases"/>
    <property type="match status" value="1"/>
</dbReference>
<evidence type="ECO:0000256" key="5">
    <source>
        <dbReference type="ARBA" id="ARBA00022825"/>
    </source>
</evidence>
<protein>
    <recommendedName>
        <fullName evidence="9">trypsin</fullName>
        <ecNumber evidence="9">3.4.21.4</ecNumber>
    </recommendedName>
</protein>
<dbReference type="GO" id="GO:0007596">
    <property type="term" value="P:blood coagulation"/>
    <property type="evidence" value="ECO:0007669"/>
    <property type="project" value="TreeGrafter"/>
</dbReference>
<evidence type="ECO:0000256" key="13">
    <source>
        <dbReference type="SAM" id="SignalP"/>
    </source>
</evidence>
<keyword evidence="10" id="KW-0245">EGF-like domain</keyword>
<dbReference type="SMART" id="SM00059">
    <property type="entry name" value="FN2"/>
    <property type="match status" value="1"/>
</dbReference>
<dbReference type="Gene3D" id="2.10.10.10">
    <property type="entry name" value="Fibronectin, type II, collagen-binding"/>
    <property type="match status" value="1"/>
</dbReference>
<sequence>MFPSAEAPRGLVFLLFGIFLLCLQPDATSVTQKVLTTDGKDCKFPFLFRGLIHHRCISMNSSQSWCSLTHNFDHDQQWGFCSSQTHLHNGNCFETLHLRFYEPGESWGRIDQRTVELCKCESSQIKCERARYTVCSVNPCENEGVCRMIEETAEHVCGCLSGFTGKYCNLAVNHRSPVHSSSSSLRPSRSSSSSSVKGCGRRLIKPPGATRILGGSPALPGSHPWMAALYISDEFCAGTVLSSCWIASAAHCFLRNQLKSEIRVVLGQHQFNISGLNTRTFRVQKYILHPNYTLVKLKKENGRCAQWNSFIRPICLPETSATFPDHSCCTISGWGHTHEKANSYSPLMEGQVRIIPFSACSSPEVYGTEIRSGMICAGRDSCVDACQGDSGGPLACECEGVSFLYGIISWGDGCGRSGKPGVYTHVPKYVDWINGVIKGNRKNTTRTELPITTKPDKININVCIGRQCK</sequence>
<evidence type="ECO:0000256" key="12">
    <source>
        <dbReference type="SAM" id="MobiDB-lite"/>
    </source>
</evidence>
<dbReference type="InterPro" id="IPR000742">
    <property type="entry name" value="EGF"/>
</dbReference>
<dbReference type="EMBL" id="SRMA01026310">
    <property type="protein sequence ID" value="TRY85184.1"/>
    <property type="molecule type" value="Genomic_DNA"/>
</dbReference>
<dbReference type="PRINTS" id="PR00013">
    <property type="entry name" value="FNTYPEII"/>
</dbReference>
<dbReference type="InterPro" id="IPR050127">
    <property type="entry name" value="Serine_Proteases_S1"/>
</dbReference>
<keyword evidence="5" id="KW-0720">Serine protease</keyword>
<feature type="signal peptide" evidence="13">
    <location>
        <begin position="1"/>
        <end position="29"/>
    </location>
</feature>
<evidence type="ECO:0000256" key="2">
    <source>
        <dbReference type="ARBA" id="ARBA00022670"/>
    </source>
</evidence>
<evidence type="ECO:0000256" key="8">
    <source>
        <dbReference type="ARBA" id="ARBA00036320"/>
    </source>
</evidence>
<evidence type="ECO:0000256" key="10">
    <source>
        <dbReference type="PROSITE-ProRule" id="PRU00076"/>
    </source>
</evidence>
<reference evidence="17" key="2">
    <citation type="submission" date="2019-04" db="EMBL/GenBank/DDBJ databases">
        <authorList>
            <person name="Kadobianskyi M."/>
            <person name="Schulze L."/>
            <person name="Schuelke M."/>
            <person name="Judkewitz B."/>
        </authorList>
    </citation>
    <scope>NUCLEOTIDE SEQUENCE</scope>
    <source>
        <strain evidence="17">Bolton</strain>
        <tissue evidence="17">Whole-body</tissue>
    </source>
</reference>
<dbReference type="PROSITE" id="PS50240">
    <property type="entry name" value="TRYPSIN_DOM"/>
    <property type="match status" value="1"/>
</dbReference>
<comment type="caution">
    <text evidence="11">Lacks conserved residue(s) required for the propagation of feature annotation.</text>
</comment>
<dbReference type="STRING" id="623744.A0A553Q5I4"/>
<evidence type="ECO:0000256" key="6">
    <source>
        <dbReference type="ARBA" id="ARBA00023157"/>
    </source>
</evidence>
<evidence type="ECO:0000259" key="15">
    <source>
        <dbReference type="PROSITE" id="PS50240"/>
    </source>
</evidence>
<evidence type="ECO:0000256" key="3">
    <source>
        <dbReference type="ARBA" id="ARBA00022737"/>
    </source>
</evidence>
<dbReference type="Pfam" id="PF00008">
    <property type="entry name" value="EGF"/>
    <property type="match status" value="1"/>
</dbReference>
<keyword evidence="2" id="KW-0645">Protease</keyword>
<dbReference type="PROSITE" id="PS00023">
    <property type="entry name" value="FN2_1"/>
    <property type="match status" value="1"/>
</dbReference>